<dbReference type="EMBL" id="ML120359">
    <property type="protein sequence ID" value="RPB04323.1"/>
    <property type="molecule type" value="Genomic_DNA"/>
</dbReference>
<dbReference type="OrthoDB" id="366390at2759"/>
<dbReference type="Proteomes" id="UP000276215">
    <property type="component" value="Unassembled WGS sequence"/>
</dbReference>
<dbReference type="AlphaFoldDB" id="A0A3N4K1Z2"/>
<proteinExistence type="predicted"/>
<name>A0A3N4K1Z2_9PEZI</name>
<organism evidence="1 2">
    <name type="scientific">Choiromyces venosus 120613-1</name>
    <dbReference type="NCBI Taxonomy" id="1336337"/>
    <lineage>
        <taxon>Eukaryota</taxon>
        <taxon>Fungi</taxon>
        <taxon>Dikarya</taxon>
        <taxon>Ascomycota</taxon>
        <taxon>Pezizomycotina</taxon>
        <taxon>Pezizomycetes</taxon>
        <taxon>Pezizales</taxon>
        <taxon>Tuberaceae</taxon>
        <taxon>Choiromyces</taxon>
    </lineage>
</organism>
<accession>A0A3N4K1Z2</accession>
<keyword evidence="2" id="KW-1185">Reference proteome</keyword>
<evidence type="ECO:0000313" key="2">
    <source>
        <dbReference type="Proteomes" id="UP000276215"/>
    </source>
</evidence>
<gene>
    <name evidence="1" type="ORF">L873DRAFT_1799831</name>
</gene>
<evidence type="ECO:0000313" key="1">
    <source>
        <dbReference type="EMBL" id="RPB04323.1"/>
    </source>
</evidence>
<reference evidence="1 2" key="1">
    <citation type="journal article" date="2018" name="Nat. Ecol. Evol.">
        <title>Pezizomycetes genomes reveal the molecular basis of ectomycorrhizal truffle lifestyle.</title>
        <authorList>
            <person name="Murat C."/>
            <person name="Payen T."/>
            <person name="Noel B."/>
            <person name="Kuo A."/>
            <person name="Morin E."/>
            <person name="Chen J."/>
            <person name="Kohler A."/>
            <person name="Krizsan K."/>
            <person name="Balestrini R."/>
            <person name="Da Silva C."/>
            <person name="Montanini B."/>
            <person name="Hainaut M."/>
            <person name="Levati E."/>
            <person name="Barry K.W."/>
            <person name="Belfiori B."/>
            <person name="Cichocki N."/>
            <person name="Clum A."/>
            <person name="Dockter R.B."/>
            <person name="Fauchery L."/>
            <person name="Guy J."/>
            <person name="Iotti M."/>
            <person name="Le Tacon F."/>
            <person name="Lindquist E.A."/>
            <person name="Lipzen A."/>
            <person name="Malagnac F."/>
            <person name="Mello A."/>
            <person name="Molinier V."/>
            <person name="Miyauchi S."/>
            <person name="Poulain J."/>
            <person name="Riccioni C."/>
            <person name="Rubini A."/>
            <person name="Sitrit Y."/>
            <person name="Splivallo R."/>
            <person name="Traeger S."/>
            <person name="Wang M."/>
            <person name="Zifcakova L."/>
            <person name="Wipf D."/>
            <person name="Zambonelli A."/>
            <person name="Paolocci F."/>
            <person name="Nowrousian M."/>
            <person name="Ottonello S."/>
            <person name="Baldrian P."/>
            <person name="Spatafora J.W."/>
            <person name="Henrissat B."/>
            <person name="Nagy L.G."/>
            <person name="Aury J.M."/>
            <person name="Wincker P."/>
            <person name="Grigoriev I.V."/>
            <person name="Bonfante P."/>
            <person name="Martin F.M."/>
        </authorList>
    </citation>
    <scope>NUCLEOTIDE SEQUENCE [LARGE SCALE GENOMIC DNA]</scope>
    <source>
        <strain evidence="1 2">120613-1</strain>
    </source>
</reference>
<protein>
    <submittedName>
        <fullName evidence="1">Uncharacterized protein</fullName>
    </submittedName>
</protein>
<sequence length="53" mass="6043">MSRPGISNCGSGPLAPGQLKGVFRSYHVASILELLQESNLFIILYNFRREYLW</sequence>